<evidence type="ECO:0000313" key="3">
    <source>
        <dbReference type="Proteomes" id="UP000792457"/>
    </source>
</evidence>
<reference evidence="2" key="1">
    <citation type="submission" date="2013-04" db="EMBL/GenBank/DDBJ databases">
        <authorList>
            <person name="Qu J."/>
            <person name="Murali S.C."/>
            <person name="Bandaranaike D."/>
            <person name="Bellair M."/>
            <person name="Blankenburg K."/>
            <person name="Chao H."/>
            <person name="Dinh H."/>
            <person name="Doddapaneni H."/>
            <person name="Downs B."/>
            <person name="Dugan-Rocha S."/>
            <person name="Elkadiri S."/>
            <person name="Gnanaolivu R.D."/>
            <person name="Hernandez B."/>
            <person name="Javaid M."/>
            <person name="Jayaseelan J.C."/>
            <person name="Lee S."/>
            <person name="Li M."/>
            <person name="Ming W."/>
            <person name="Munidasa M."/>
            <person name="Muniz J."/>
            <person name="Nguyen L."/>
            <person name="Ongeri F."/>
            <person name="Osuji N."/>
            <person name="Pu L.-L."/>
            <person name="Puazo M."/>
            <person name="Qu C."/>
            <person name="Quiroz J."/>
            <person name="Raj R."/>
            <person name="Weissenberger G."/>
            <person name="Xin Y."/>
            <person name="Zou X."/>
            <person name="Han Y."/>
            <person name="Richards S."/>
            <person name="Worley K."/>
            <person name="Muzny D."/>
            <person name="Gibbs R."/>
        </authorList>
    </citation>
    <scope>NUCLEOTIDE SEQUENCE</scope>
    <source>
        <strain evidence="2">Sampled in the wild</strain>
    </source>
</reference>
<evidence type="ECO:0000313" key="2">
    <source>
        <dbReference type="EMBL" id="KAG8235145.1"/>
    </source>
</evidence>
<dbReference type="EMBL" id="KZ308881">
    <property type="protein sequence ID" value="KAG8235145.1"/>
    <property type="molecule type" value="Genomic_DNA"/>
</dbReference>
<keyword evidence="3" id="KW-1185">Reference proteome</keyword>
<comment type="caution">
    <text evidence="2">The sequence shown here is derived from an EMBL/GenBank/DDBJ whole genome shotgun (WGS) entry which is preliminary data.</text>
</comment>
<gene>
    <name evidence="2" type="ORF">J437_LFUL012343</name>
</gene>
<accession>A0A8K0P428</accession>
<name>A0A8K0P428_LADFU</name>
<feature type="region of interest" description="Disordered" evidence="1">
    <location>
        <begin position="1"/>
        <end position="201"/>
    </location>
</feature>
<protein>
    <submittedName>
        <fullName evidence="2">Uncharacterized protein</fullName>
    </submittedName>
</protein>
<dbReference type="AlphaFoldDB" id="A0A8K0P428"/>
<sequence length="232" mass="26177">MKVKSQQSKVGRPSRKSIVNSGSCASGLDDSSTNSAAERRREKFRERLGKRRLEENSISEASTNVSSSSPPSLTEFKEKRKTRLRTKNVDMDEDAFKGIPKEREVNVDTSSKSLRKRSISFKSRTVGRRSQSSPPKQKPELTEDACSSDSKKPLTQRKGASNVDTSSRHDLKPCSSPSTSPTGDESYAQEGAVEDHRHHRYLRKPTSYLQIHAERRERQLACQEDSDLDYEE</sequence>
<proteinExistence type="predicted"/>
<dbReference type="Proteomes" id="UP000792457">
    <property type="component" value="Unassembled WGS sequence"/>
</dbReference>
<organism evidence="2 3">
    <name type="scientific">Ladona fulva</name>
    <name type="common">Scarce chaser dragonfly</name>
    <name type="synonym">Libellula fulva</name>
    <dbReference type="NCBI Taxonomy" id="123851"/>
    <lineage>
        <taxon>Eukaryota</taxon>
        <taxon>Metazoa</taxon>
        <taxon>Ecdysozoa</taxon>
        <taxon>Arthropoda</taxon>
        <taxon>Hexapoda</taxon>
        <taxon>Insecta</taxon>
        <taxon>Pterygota</taxon>
        <taxon>Palaeoptera</taxon>
        <taxon>Odonata</taxon>
        <taxon>Epiprocta</taxon>
        <taxon>Anisoptera</taxon>
        <taxon>Libelluloidea</taxon>
        <taxon>Libellulidae</taxon>
        <taxon>Ladona</taxon>
    </lineage>
</organism>
<feature type="non-terminal residue" evidence="2">
    <location>
        <position position="1"/>
    </location>
</feature>
<reference evidence="2" key="2">
    <citation type="submission" date="2017-10" db="EMBL/GenBank/DDBJ databases">
        <title>Ladona fulva Genome sequencing and assembly.</title>
        <authorList>
            <person name="Murali S."/>
            <person name="Richards S."/>
            <person name="Bandaranaike D."/>
            <person name="Bellair M."/>
            <person name="Blankenburg K."/>
            <person name="Chao H."/>
            <person name="Dinh H."/>
            <person name="Doddapaneni H."/>
            <person name="Dugan-Rocha S."/>
            <person name="Elkadiri S."/>
            <person name="Gnanaolivu R."/>
            <person name="Hernandez B."/>
            <person name="Skinner E."/>
            <person name="Javaid M."/>
            <person name="Lee S."/>
            <person name="Li M."/>
            <person name="Ming W."/>
            <person name="Munidasa M."/>
            <person name="Muniz J."/>
            <person name="Nguyen L."/>
            <person name="Hughes D."/>
            <person name="Osuji N."/>
            <person name="Pu L.-L."/>
            <person name="Puazo M."/>
            <person name="Qu C."/>
            <person name="Quiroz J."/>
            <person name="Raj R."/>
            <person name="Weissenberger G."/>
            <person name="Xin Y."/>
            <person name="Zou X."/>
            <person name="Han Y."/>
            <person name="Worley K."/>
            <person name="Muzny D."/>
            <person name="Gibbs R."/>
        </authorList>
    </citation>
    <scope>NUCLEOTIDE SEQUENCE</scope>
    <source>
        <strain evidence="2">Sampled in the wild</strain>
    </source>
</reference>
<feature type="compositionally biased region" description="Basic and acidic residues" evidence="1">
    <location>
        <begin position="37"/>
        <end position="55"/>
    </location>
</feature>
<evidence type="ECO:0000256" key="1">
    <source>
        <dbReference type="SAM" id="MobiDB-lite"/>
    </source>
</evidence>
<feature type="compositionally biased region" description="Low complexity" evidence="1">
    <location>
        <begin position="58"/>
        <end position="72"/>
    </location>
</feature>
<feature type="compositionally biased region" description="Polar residues" evidence="1">
    <location>
        <begin position="17"/>
        <end position="36"/>
    </location>
</feature>
<feature type="compositionally biased region" description="Basic and acidic residues" evidence="1">
    <location>
        <begin position="87"/>
        <end position="106"/>
    </location>
</feature>
<feature type="compositionally biased region" description="Polar residues" evidence="1">
    <location>
        <begin position="120"/>
        <end position="135"/>
    </location>
</feature>